<dbReference type="KEGG" id="beu:BE0216_03810"/>
<reference evidence="1 3" key="1">
    <citation type="journal article" date="2017" name="BMC Genomics">
        <title>Comparative genomic and phylogenomic analyses of the Bifidobacteriaceae family.</title>
        <authorList>
            <person name="Lugli G.A."/>
            <person name="Milani C."/>
            <person name="Turroni F."/>
            <person name="Duranti S."/>
            <person name="Mancabelli L."/>
            <person name="Mangifesta M."/>
            <person name="Ferrario C."/>
            <person name="Modesto M."/>
            <person name="Mattarelli P."/>
            <person name="Jiri K."/>
            <person name="van Sinderen D."/>
            <person name="Ventura M."/>
        </authorList>
    </citation>
    <scope>NUCLEOTIDE SEQUENCE [LARGE SCALE GENOMIC DNA]</scope>
    <source>
        <strain evidence="1 3">DSM 100216</strain>
    </source>
</reference>
<gene>
    <name evidence="2" type="ORF">BE0216_03810</name>
    <name evidence="1" type="ORF">BEUL_1276</name>
</gene>
<sequence>MTKEDMWDALRERYGVSEQTLQVVTDINGFSEDTMCDVLYAVSGYRYFGQESDD</sequence>
<dbReference type="Proteomes" id="UP000593943">
    <property type="component" value="Chromosome"/>
</dbReference>
<evidence type="ECO:0000313" key="2">
    <source>
        <dbReference type="EMBL" id="QOL31681.1"/>
    </source>
</evidence>
<organism evidence="1 3">
    <name type="scientific">Bifidobacterium eulemuris</name>
    <dbReference type="NCBI Taxonomy" id="1765219"/>
    <lineage>
        <taxon>Bacteria</taxon>
        <taxon>Bacillati</taxon>
        <taxon>Actinomycetota</taxon>
        <taxon>Actinomycetes</taxon>
        <taxon>Bifidobacteriales</taxon>
        <taxon>Bifidobacteriaceae</taxon>
        <taxon>Bifidobacterium</taxon>
    </lineage>
</organism>
<evidence type="ECO:0000313" key="3">
    <source>
        <dbReference type="Proteomes" id="UP000216057"/>
    </source>
</evidence>
<dbReference type="EMBL" id="CP062938">
    <property type="protein sequence ID" value="QOL31681.1"/>
    <property type="molecule type" value="Genomic_DNA"/>
</dbReference>
<proteinExistence type="predicted"/>
<protein>
    <submittedName>
        <fullName evidence="1">Uncharacterized protein</fullName>
    </submittedName>
</protein>
<evidence type="ECO:0000313" key="1">
    <source>
        <dbReference type="EMBL" id="OZG68263.1"/>
    </source>
</evidence>
<accession>A0A261GAJ2</accession>
<evidence type="ECO:0000313" key="4">
    <source>
        <dbReference type="Proteomes" id="UP000593943"/>
    </source>
</evidence>
<dbReference type="AlphaFoldDB" id="A0A261GAJ2"/>
<keyword evidence="4" id="KW-1185">Reference proteome</keyword>
<dbReference type="EMBL" id="MWWZ01000006">
    <property type="protein sequence ID" value="OZG68263.1"/>
    <property type="molecule type" value="Genomic_DNA"/>
</dbReference>
<name>A0A261GAJ2_9BIFI</name>
<dbReference type="RefSeq" id="WP_158217210.1">
    <property type="nucleotide sequence ID" value="NZ_CP062938.1"/>
</dbReference>
<dbReference type="Proteomes" id="UP000216057">
    <property type="component" value="Unassembled WGS sequence"/>
</dbReference>
<reference evidence="2 4" key="2">
    <citation type="submission" date="2020-10" db="EMBL/GenBank/DDBJ databases">
        <title>Genome sequencing of Bifidobacterium eulemuris_DSMZ_100216.</title>
        <authorList>
            <person name="Kim J."/>
        </authorList>
    </citation>
    <scope>NUCLEOTIDE SEQUENCE [LARGE SCALE GENOMIC DNA]</scope>
    <source>
        <strain evidence="2 4">DSM 100216</strain>
    </source>
</reference>